<dbReference type="AlphaFoldDB" id="A0A6J6VAE7"/>
<dbReference type="InterPro" id="IPR000182">
    <property type="entry name" value="GNAT_dom"/>
</dbReference>
<name>A0A6J6VAE7_9ZZZZ</name>
<evidence type="ECO:0000259" key="1">
    <source>
        <dbReference type="PROSITE" id="PS51186"/>
    </source>
</evidence>
<sequence length="155" mass="16743">MSVATRSLRFDELDARTAHDVFRLRQQVFVVEQGDPYDDLDGRDTEPGTVHVLLEEDSRLVGVARVLDEGDHRRIGRVALLPEARGRGLSGPLMEACLGACGDGPVVLAAQTPLAGWYATYGFEVTGPEFLDGSIPHLPMLRSGADRGTRSGPTT</sequence>
<dbReference type="GO" id="GO:0016747">
    <property type="term" value="F:acyltransferase activity, transferring groups other than amino-acyl groups"/>
    <property type="evidence" value="ECO:0007669"/>
    <property type="project" value="InterPro"/>
</dbReference>
<dbReference type="CDD" id="cd04301">
    <property type="entry name" value="NAT_SF"/>
    <property type="match status" value="1"/>
</dbReference>
<feature type="domain" description="N-acetyltransferase" evidence="1">
    <location>
        <begin position="8"/>
        <end position="145"/>
    </location>
</feature>
<gene>
    <name evidence="2" type="ORF">UFOPK2761_03281</name>
</gene>
<evidence type="ECO:0000313" key="2">
    <source>
        <dbReference type="EMBL" id="CAB4769120.1"/>
    </source>
</evidence>
<proteinExistence type="predicted"/>
<dbReference type="InterPro" id="IPR016181">
    <property type="entry name" value="Acyl_CoA_acyltransferase"/>
</dbReference>
<dbReference type="Pfam" id="PF13673">
    <property type="entry name" value="Acetyltransf_10"/>
    <property type="match status" value="1"/>
</dbReference>
<organism evidence="2">
    <name type="scientific">freshwater metagenome</name>
    <dbReference type="NCBI Taxonomy" id="449393"/>
    <lineage>
        <taxon>unclassified sequences</taxon>
        <taxon>metagenomes</taxon>
        <taxon>ecological metagenomes</taxon>
    </lineage>
</organism>
<dbReference type="PROSITE" id="PS51186">
    <property type="entry name" value="GNAT"/>
    <property type="match status" value="1"/>
</dbReference>
<dbReference type="SUPFAM" id="SSF55729">
    <property type="entry name" value="Acyl-CoA N-acyltransferases (Nat)"/>
    <property type="match status" value="1"/>
</dbReference>
<protein>
    <submittedName>
        <fullName evidence="2">Unannotated protein</fullName>
    </submittedName>
</protein>
<dbReference type="EMBL" id="CAEZYQ010000043">
    <property type="protein sequence ID" value="CAB4769120.1"/>
    <property type="molecule type" value="Genomic_DNA"/>
</dbReference>
<accession>A0A6J6VAE7</accession>
<reference evidence="2" key="1">
    <citation type="submission" date="2020-05" db="EMBL/GenBank/DDBJ databases">
        <authorList>
            <person name="Chiriac C."/>
            <person name="Salcher M."/>
            <person name="Ghai R."/>
            <person name="Kavagutti S V."/>
        </authorList>
    </citation>
    <scope>NUCLEOTIDE SEQUENCE</scope>
</reference>
<dbReference type="Gene3D" id="3.40.630.30">
    <property type="match status" value="1"/>
</dbReference>